<dbReference type="GO" id="GO:0050661">
    <property type="term" value="F:NADP binding"/>
    <property type="evidence" value="ECO:0007669"/>
    <property type="project" value="InterPro"/>
</dbReference>
<reference evidence="7 8" key="1">
    <citation type="submission" date="2018-06" db="EMBL/GenBank/DDBJ databases">
        <title>Genomic Encyclopedia of Type Strains, Phase IV (KMG-IV): sequencing the most valuable type-strain genomes for metagenomic binning, comparative biology and taxonomic classification.</title>
        <authorList>
            <person name="Goeker M."/>
        </authorList>
    </citation>
    <scope>NUCLEOTIDE SEQUENCE [LARGE SCALE GENOMIC DNA]</scope>
    <source>
        <strain evidence="7 8">DSM 18048</strain>
    </source>
</reference>
<accession>A0A318S6H7</accession>
<dbReference type="InterPro" id="IPR015815">
    <property type="entry name" value="HIBADH-related"/>
</dbReference>
<keyword evidence="2" id="KW-0560">Oxidoreductase</keyword>
<evidence type="ECO:0000256" key="3">
    <source>
        <dbReference type="ARBA" id="ARBA00023027"/>
    </source>
</evidence>
<dbReference type="Pfam" id="PF14833">
    <property type="entry name" value="NAD_binding_11"/>
    <property type="match status" value="1"/>
</dbReference>
<evidence type="ECO:0000313" key="8">
    <source>
        <dbReference type="Proteomes" id="UP000248326"/>
    </source>
</evidence>
<gene>
    <name evidence="7" type="ORF">DES52_10511</name>
</gene>
<dbReference type="InterPro" id="IPR036291">
    <property type="entry name" value="NAD(P)-bd_dom_sf"/>
</dbReference>
<dbReference type="Proteomes" id="UP000248326">
    <property type="component" value="Unassembled WGS sequence"/>
</dbReference>
<dbReference type="PIRSF" id="PIRSF000103">
    <property type="entry name" value="HIBADH"/>
    <property type="match status" value="1"/>
</dbReference>
<sequence length="294" mass="30562">MNVTVSFLGLGAMGYPMAGHLARKFDTLVWNRTREKAIAHEAEFGSRAVNSVAEAADVDILFTCLPTTADVASLAPEIVSGAREGLVWVDCTSGDPGKSRELAEWLSRRGVELVDAPVSGGTVGAQKGALTVMYGGAEATMEEVRPALEAFAAKVVRVGDVGAGHAVKAINNALLAVNLWSASEGLAALAALGVDVGAALDVINASSGRSNVTENLIPQRVLTREFPATFKLGLLAKDAGLALDVAREAKAPTPLLAMLESLVRAAARDIGPDEDHTALAKLLERWAGAQIKSS</sequence>
<keyword evidence="8" id="KW-1185">Reference proteome</keyword>
<evidence type="ECO:0000313" key="7">
    <source>
        <dbReference type="EMBL" id="PYE54374.1"/>
    </source>
</evidence>
<evidence type="ECO:0000256" key="2">
    <source>
        <dbReference type="ARBA" id="ARBA00023002"/>
    </source>
</evidence>
<dbReference type="Pfam" id="PF03446">
    <property type="entry name" value="NAD_binding_2"/>
    <property type="match status" value="1"/>
</dbReference>
<dbReference type="InterPro" id="IPR013328">
    <property type="entry name" value="6PGD_dom2"/>
</dbReference>
<dbReference type="GO" id="GO:0016491">
    <property type="term" value="F:oxidoreductase activity"/>
    <property type="evidence" value="ECO:0007669"/>
    <property type="project" value="UniProtKB-KW"/>
</dbReference>
<dbReference type="EMBL" id="QJSX01000005">
    <property type="protein sequence ID" value="PYE54374.1"/>
    <property type="molecule type" value="Genomic_DNA"/>
</dbReference>
<comment type="caution">
    <text evidence="7">The sequence shown here is derived from an EMBL/GenBank/DDBJ whole genome shotgun (WGS) entry which is preliminary data.</text>
</comment>
<dbReference type="InterPro" id="IPR008927">
    <property type="entry name" value="6-PGluconate_DH-like_C_sf"/>
</dbReference>
<dbReference type="AlphaFoldDB" id="A0A318S6H7"/>
<keyword evidence="3" id="KW-0520">NAD</keyword>
<evidence type="ECO:0000259" key="5">
    <source>
        <dbReference type="Pfam" id="PF03446"/>
    </source>
</evidence>
<dbReference type="SUPFAM" id="SSF48179">
    <property type="entry name" value="6-phosphogluconate dehydrogenase C-terminal domain-like"/>
    <property type="match status" value="1"/>
</dbReference>
<dbReference type="SUPFAM" id="SSF51735">
    <property type="entry name" value="NAD(P)-binding Rossmann-fold domains"/>
    <property type="match status" value="1"/>
</dbReference>
<organism evidence="7 8">
    <name type="scientific">Deinococcus yavapaiensis KR-236</name>
    <dbReference type="NCBI Taxonomy" id="694435"/>
    <lineage>
        <taxon>Bacteria</taxon>
        <taxon>Thermotogati</taxon>
        <taxon>Deinococcota</taxon>
        <taxon>Deinococci</taxon>
        <taxon>Deinococcales</taxon>
        <taxon>Deinococcaceae</taxon>
        <taxon>Deinococcus</taxon>
    </lineage>
</organism>
<dbReference type="InterPro" id="IPR029154">
    <property type="entry name" value="HIBADH-like_NADP-bd"/>
</dbReference>
<evidence type="ECO:0000259" key="6">
    <source>
        <dbReference type="Pfam" id="PF14833"/>
    </source>
</evidence>
<name>A0A318S6H7_9DEIO</name>
<dbReference type="PANTHER" id="PTHR43060">
    <property type="entry name" value="3-HYDROXYISOBUTYRATE DEHYDROGENASE-LIKE 1, MITOCHONDRIAL-RELATED"/>
    <property type="match status" value="1"/>
</dbReference>
<feature type="domain" description="3-hydroxyisobutyrate dehydrogenase-like NAD-binding" evidence="6">
    <location>
        <begin position="162"/>
        <end position="283"/>
    </location>
</feature>
<evidence type="ECO:0000256" key="1">
    <source>
        <dbReference type="ARBA" id="ARBA00009080"/>
    </source>
</evidence>
<dbReference type="GO" id="GO:0016054">
    <property type="term" value="P:organic acid catabolic process"/>
    <property type="evidence" value="ECO:0007669"/>
    <property type="project" value="UniProtKB-ARBA"/>
</dbReference>
<feature type="domain" description="6-phosphogluconate dehydrogenase NADP-binding" evidence="5">
    <location>
        <begin position="5"/>
        <end position="159"/>
    </location>
</feature>
<dbReference type="OrthoDB" id="9786703at2"/>
<dbReference type="Gene3D" id="1.10.1040.10">
    <property type="entry name" value="N-(1-d-carboxylethyl)-l-norvaline Dehydrogenase, domain 2"/>
    <property type="match status" value="1"/>
</dbReference>
<dbReference type="GO" id="GO:0051287">
    <property type="term" value="F:NAD binding"/>
    <property type="evidence" value="ECO:0007669"/>
    <property type="project" value="InterPro"/>
</dbReference>
<comment type="similarity">
    <text evidence="1">Belongs to the HIBADH-related family.</text>
</comment>
<feature type="active site" evidence="4">
    <location>
        <position position="168"/>
    </location>
</feature>
<protein>
    <submittedName>
        <fullName evidence="7">3-hydroxyisobutyrate dehydrogenase</fullName>
    </submittedName>
</protein>
<evidence type="ECO:0000256" key="4">
    <source>
        <dbReference type="PIRSR" id="PIRSR000103-1"/>
    </source>
</evidence>
<dbReference type="PANTHER" id="PTHR43060:SF15">
    <property type="entry name" value="3-HYDROXYISOBUTYRATE DEHYDROGENASE-LIKE 1, MITOCHONDRIAL-RELATED"/>
    <property type="match status" value="1"/>
</dbReference>
<dbReference type="PROSITE" id="PS00895">
    <property type="entry name" value="3_HYDROXYISOBUT_DH"/>
    <property type="match status" value="1"/>
</dbReference>
<proteinExistence type="inferred from homology"/>
<dbReference type="Gene3D" id="3.40.50.720">
    <property type="entry name" value="NAD(P)-binding Rossmann-like Domain"/>
    <property type="match status" value="1"/>
</dbReference>
<dbReference type="InterPro" id="IPR006115">
    <property type="entry name" value="6PGDH_NADP-bd"/>
</dbReference>
<dbReference type="RefSeq" id="WP_110886171.1">
    <property type="nucleotide sequence ID" value="NZ_QJSX01000005.1"/>
</dbReference>
<dbReference type="InterPro" id="IPR002204">
    <property type="entry name" value="3-OH-isobutyrate_DH-rel_CS"/>
</dbReference>